<accession>A0ABD1MIT8</accession>
<evidence type="ECO:0000313" key="1">
    <source>
        <dbReference type="EMBL" id="KAL2335641.1"/>
    </source>
</evidence>
<proteinExistence type="predicted"/>
<comment type="caution">
    <text evidence="1">The sequence shown here is derived from an EMBL/GenBank/DDBJ whole genome shotgun (WGS) entry which is preliminary data.</text>
</comment>
<dbReference type="AlphaFoldDB" id="A0ABD1MIT8"/>
<organism evidence="1 2">
    <name type="scientific">Flemingia macrophylla</name>
    <dbReference type="NCBI Taxonomy" id="520843"/>
    <lineage>
        <taxon>Eukaryota</taxon>
        <taxon>Viridiplantae</taxon>
        <taxon>Streptophyta</taxon>
        <taxon>Embryophyta</taxon>
        <taxon>Tracheophyta</taxon>
        <taxon>Spermatophyta</taxon>
        <taxon>Magnoliopsida</taxon>
        <taxon>eudicotyledons</taxon>
        <taxon>Gunneridae</taxon>
        <taxon>Pentapetalae</taxon>
        <taxon>rosids</taxon>
        <taxon>fabids</taxon>
        <taxon>Fabales</taxon>
        <taxon>Fabaceae</taxon>
        <taxon>Papilionoideae</taxon>
        <taxon>50 kb inversion clade</taxon>
        <taxon>NPAAA clade</taxon>
        <taxon>indigoferoid/millettioid clade</taxon>
        <taxon>Phaseoleae</taxon>
        <taxon>Flemingia</taxon>
    </lineage>
</organism>
<sequence>MERLLKQFCITLARASTAYMVGFNFCKQLLFKDSFHGRSSQPHVKNDVNISIERISTKLLSHI</sequence>
<protein>
    <submittedName>
        <fullName evidence="1">Uncharacterized protein</fullName>
    </submittedName>
</protein>
<gene>
    <name evidence="1" type="ORF">Fmac_016854</name>
</gene>
<keyword evidence="2" id="KW-1185">Reference proteome</keyword>
<dbReference type="EMBL" id="JBGMDY010000005">
    <property type="protein sequence ID" value="KAL2335641.1"/>
    <property type="molecule type" value="Genomic_DNA"/>
</dbReference>
<name>A0ABD1MIT8_9FABA</name>
<evidence type="ECO:0000313" key="2">
    <source>
        <dbReference type="Proteomes" id="UP001603857"/>
    </source>
</evidence>
<reference evidence="1 2" key="1">
    <citation type="submission" date="2024-08" db="EMBL/GenBank/DDBJ databases">
        <title>Insights into the chromosomal genome structure of Flemingia macrophylla.</title>
        <authorList>
            <person name="Ding Y."/>
            <person name="Zhao Y."/>
            <person name="Bi W."/>
            <person name="Wu M."/>
            <person name="Zhao G."/>
            <person name="Gong Y."/>
            <person name="Li W."/>
            <person name="Zhang P."/>
        </authorList>
    </citation>
    <scope>NUCLEOTIDE SEQUENCE [LARGE SCALE GENOMIC DNA]</scope>
    <source>
        <strain evidence="1">DYQJB</strain>
        <tissue evidence="1">Leaf</tissue>
    </source>
</reference>
<dbReference type="Proteomes" id="UP001603857">
    <property type="component" value="Unassembled WGS sequence"/>
</dbReference>